<dbReference type="Proteomes" id="UP000321046">
    <property type="component" value="Unassembled WGS sequence"/>
</dbReference>
<dbReference type="InterPro" id="IPR000073">
    <property type="entry name" value="AB_hydrolase_1"/>
</dbReference>
<dbReference type="AlphaFoldDB" id="A0A5C6WTQ2"/>
<reference evidence="2 3" key="1">
    <citation type="submission" date="2019-08" db="EMBL/GenBank/DDBJ databases">
        <title>Bradymonadales sp. TMQ2.</title>
        <authorList>
            <person name="Liang Q."/>
        </authorList>
    </citation>
    <scope>NUCLEOTIDE SEQUENCE [LARGE SCALE GENOMIC DNA]</scope>
    <source>
        <strain evidence="2 3">TMQ2</strain>
    </source>
</reference>
<keyword evidence="2" id="KW-0378">Hydrolase</keyword>
<evidence type="ECO:0000259" key="1">
    <source>
        <dbReference type="Pfam" id="PF00561"/>
    </source>
</evidence>
<dbReference type="InterPro" id="IPR029058">
    <property type="entry name" value="AB_hydrolase_fold"/>
</dbReference>
<dbReference type="PANTHER" id="PTHR12277">
    <property type="entry name" value="ALPHA/BETA HYDROLASE DOMAIN-CONTAINING PROTEIN"/>
    <property type="match status" value="1"/>
</dbReference>
<protein>
    <submittedName>
        <fullName evidence="2">Alpha/beta hydrolase</fullName>
    </submittedName>
</protein>
<name>A0A5C6WTQ2_9DELT</name>
<dbReference type="PANTHER" id="PTHR12277:SF81">
    <property type="entry name" value="PROTEIN ABHD13"/>
    <property type="match status" value="1"/>
</dbReference>
<dbReference type="GO" id="GO:0016787">
    <property type="term" value="F:hydrolase activity"/>
    <property type="evidence" value="ECO:0007669"/>
    <property type="project" value="UniProtKB-KW"/>
</dbReference>
<evidence type="ECO:0000313" key="2">
    <source>
        <dbReference type="EMBL" id="TXD31622.1"/>
    </source>
</evidence>
<dbReference type="EMBL" id="VOSL01000147">
    <property type="protein sequence ID" value="TXD31622.1"/>
    <property type="molecule type" value="Genomic_DNA"/>
</dbReference>
<comment type="caution">
    <text evidence="2">The sequence shown here is derived from an EMBL/GenBank/DDBJ whole genome shotgun (WGS) entry which is preliminary data.</text>
</comment>
<dbReference type="Pfam" id="PF00561">
    <property type="entry name" value="Abhydrolase_1"/>
    <property type="match status" value="1"/>
</dbReference>
<proteinExistence type="predicted"/>
<accession>A0A5C6WTQ2</accession>
<organism evidence="2 3">
    <name type="scientific">Lujinxingia vulgaris</name>
    <dbReference type="NCBI Taxonomy" id="2600176"/>
    <lineage>
        <taxon>Bacteria</taxon>
        <taxon>Deltaproteobacteria</taxon>
        <taxon>Bradymonadales</taxon>
        <taxon>Lujinxingiaceae</taxon>
        <taxon>Lujinxingia</taxon>
    </lineage>
</organism>
<sequence>MKRAGALAVILIACGVIMMAWQSRLIFYPERLAADFDFELPLTAEEVRIPTSDEEVLSGVLYRAQASRGVILYFHGNAGSLRTWKDVSSDLVPLGYDTLVVDYRGYGKSTGRITEAGLYEDGRAAYRWLMQQGYRADDVILYGRSIGSGVASKLASEVEARALVLESPFSSLVALGRELMPWALPRLTLRFRFPNQDHLAETTLPVLLLHGSEDELIGAHHSQTLAGALGERAELHLIEGGAHNDLSNFPLYHSALAAFLTRHAGEGAAFVPTLTLAP</sequence>
<gene>
    <name evidence="2" type="ORF">FRC96_20895</name>
</gene>
<dbReference type="SUPFAM" id="SSF53474">
    <property type="entry name" value="alpha/beta-Hydrolases"/>
    <property type="match status" value="1"/>
</dbReference>
<dbReference type="Gene3D" id="3.40.50.1820">
    <property type="entry name" value="alpha/beta hydrolase"/>
    <property type="match status" value="1"/>
</dbReference>
<dbReference type="OrthoDB" id="9777090at2"/>
<evidence type="ECO:0000313" key="3">
    <source>
        <dbReference type="Proteomes" id="UP000321046"/>
    </source>
</evidence>
<feature type="domain" description="AB hydrolase-1" evidence="1">
    <location>
        <begin position="70"/>
        <end position="202"/>
    </location>
</feature>